<name>A0A0V0J4J9_SCHSO</name>
<comment type="similarity">
    <text evidence="1">Belongs to the glycerate kinase type-2 family.</text>
</comment>
<evidence type="ECO:0000259" key="2">
    <source>
        <dbReference type="Pfam" id="PF05161"/>
    </source>
</evidence>
<keyword evidence="4" id="KW-0418">Kinase</keyword>
<accession>A0A0V0J4J9</accession>
<keyword evidence="4" id="KW-0808">Transferase</keyword>
<feature type="non-terminal residue" evidence="4">
    <location>
        <position position="1"/>
    </location>
</feature>
<dbReference type="GO" id="GO:0008887">
    <property type="term" value="F:glycerate kinase activity"/>
    <property type="evidence" value="ECO:0007669"/>
    <property type="project" value="InterPro"/>
</dbReference>
<organism evidence="4">
    <name type="scientific">Schistocephalus solidus</name>
    <name type="common">Tapeworm</name>
    <dbReference type="NCBI Taxonomy" id="70667"/>
    <lineage>
        <taxon>Eukaryota</taxon>
        <taxon>Metazoa</taxon>
        <taxon>Spiralia</taxon>
        <taxon>Lophotrochozoa</taxon>
        <taxon>Platyhelminthes</taxon>
        <taxon>Cestoda</taxon>
        <taxon>Eucestoda</taxon>
        <taxon>Diphyllobothriidea</taxon>
        <taxon>Diphyllobothriidae</taxon>
        <taxon>Schistocephalus</taxon>
    </lineage>
</organism>
<dbReference type="SUPFAM" id="SSF82544">
    <property type="entry name" value="GckA/TtuD-like"/>
    <property type="match status" value="1"/>
</dbReference>
<reference evidence="4" key="1">
    <citation type="submission" date="2016-01" db="EMBL/GenBank/DDBJ databases">
        <title>Reference transcriptome for the parasite Schistocephalus solidus: insights into the molecular evolution of parasitism.</title>
        <authorList>
            <person name="Hebert F.O."/>
            <person name="Grambauer S."/>
            <person name="Barber I."/>
            <person name="Landry C.R."/>
            <person name="Aubin-Horth N."/>
        </authorList>
    </citation>
    <scope>NUCLEOTIDE SEQUENCE</scope>
</reference>
<dbReference type="EMBL" id="GEEE01002617">
    <property type="protein sequence ID" value="JAP60608.1"/>
    <property type="molecule type" value="Transcribed_RNA"/>
</dbReference>
<dbReference type="InterPro" id="IPR007835">
    <property type="entry name" value="MOFRL"/>
</dbReference>
<dbReference type="Gene3D" id="3.40.50.10180">
    <property type="entry name" value="Glycerate kinase, MOFRL-like N-terminal domain"/>
    <property type="match status" value="1"/>
</dbReference>
<dbReference type="Pfam" id="PF13660">
    <property type="entry name" value="DUF4147"/>
    <property type="match status" value="1"/>
</dbReference>
<dbReference type="Gene3D" id="3.40.1480.10">
    <property type="entry name" value="MOFRL domain"/>
    <property type="match status" value="1"/>
</dbReference>
<protein>
    <submittedName>
        <fullName evidence="4">Glycerate kinase</fullName>
    </submittedName>
</protein>
<gene>
    <name evidence="4" type="primary">GLCTK</name>
    <name evidence="4" type="ORF">TR153167</name>
</gene>
<feature type="domain" description="MOFRL" evidence="2">
    <location>
        <begin position="472"/>
        <end position="604"/>
    </location>
</feature>
<evidence type="ECO:0000259" key="3">
    <source>
        <dbReference type="Pfam" id="PF13660"/>
    </source>
</evidence>
<dbReference type="Pfam" id="PF05161">
    <property type="entry name" value="MOFRL"/>
    <property type="match status" value="1"/>
</dbReference>
<dbReference type="AlphaFoldDB" id="A0A0V0J4J9"/>
<dbReference type="GO" id="GO:0005737">
    <property type="term" value="C:cytoplasm"/>
    <property type="evidence" value="ECO:0007669"/>
    <property type="project" value="TreeGrafter"/>
</dbReference>
<sequence>KYCEFHDFQAANYINAEQFRLIEKGKHARMSRMGVCRMILDKGVDYMSPQSLIIKNLRITDDSVFVCGYEYKYTGNLYAFGFGKAVVGLIKQIIKLLGDRLDRVVCCAPRPTEEETARFPDLFSLRDVKSQENKPVIDAFHGPRTNEPDEEVLKASVLMAKLSSEMKAGDLLLVCITGGGSAMLTLPSCTQRDTDPVDDTVERIPLQSIVKMTRLLSLCGASIQEINSVRSCLDAMKAGGLARLAAPAQVVSLIVSDVVGDPIEFIASGPTFIREDEDYCNPFVRAKAVIDKYGLDSKLPEPVKKFFDERSDEGSFLTLVGPKPANHIIGNIHMALVAAAKEAAAYLPIGIISTPSTVIKKQLNRTPVDQYQVLLPIVLTGGLTGDMQEKADSVAELAWHLRSLIQTIMRTPDFLFSDISPEMKDAICEAHARLLRPEEHDYSDLLFACLKLANDLKSLQSIGKPAPAFGLCLLFGGEATVKIRPPSSRSPVNGGRCSHAALTTALRWYHLRTQSGTTPSVNDANSCHVEIEFLARASDGLDGPSAYGAGAWSSSDLIQSPKVAELASDCLKRGDSYGFFDRVQSQDEKKLYLPACLTGTNVMDLFICLLKISGST</sequence>
<dbReference type="InterPro" id="IPR038614">
    <property type="entry name" value="GK_N_sf"/>
</dbReference>
<feature type="domain" description="MOFRL-associated" evidence="3">
    <location>
        <begin position="36"/>
        <end position="307"/>
    </location>
</feature>
<dbReference type="InterPro" id="IPR039760">
    <property type="entry name" value="MOFRL_protein"/>
</dbReference>
<evidence type="ECO:0000313" key="4">
    <source>
        <dbReference type="EMBL" id="JAP60608.1"/>
    </source>
</evidence>
<dbReference type="InterPro" id="IPR037035">
    <property type="entry name" value="GK-like_C_sf"/>
</dbReference>
<dbReference type="PANTHER" id="PTHR12227">
    <property type="entry name" value="GLYCERATE KINASE"/>
    <property type="match status" value="1"/>
</dbReference>
<dbReference type="InterPro" id="IPR025286">
    <property type="entry name" value="MOFRL_assoc_dom"/>
</dbReference>
<dbReference type="PANTHER" id="PTHR12227:SF0">
    <property type="entry name" value="GLYCERATE KINASE"/>
    <property type="match status" value="1"/>
</dbReference>
<evidence type="ECO:0000256" key="1">
    <source>
        <dbReference type="ARBA" id="ARBA00005393"/>
    </source>
</evidence>
<proteinExistence type="inferred from homology"/>